<dbReference type="AlphaFoldDB" id="A0A6L7ACA7"/>
<accession>A0A6L7ACA7</accession>
<dbReference type="EMBL" id="WSZI01000020">
    <property type="protein sequence ID" value="MWN21788.1"/>
    <property type="molecule type" value="Genomic_DNA"/>
</dbReference>
<evidence type="ECO:0000313" key="1">
    <source>
        <dbReference type="EMBL" id="MWN21788.1"/>
    </source>
</evidence>
<comment type="caution">
    <text evidence="1">The sequence shown here is derived from an EMBL/GenBank/DDBJ whole genome shotgun (WGS) entry which is preliminary data.</text>
</comment>
<name>A0A6L7ACA7_LEULA</name>
<protein>
    <submittedName>
        <fullName evidence="1">Uncharacterized protein</fullName>
    </submittedName>
</protein>
<gene>
    <name evidence="1" type="ORF">GQS40_12885</name>
</gene>
<evidence type="ECO:0000313" key="2">
    <source>
        <dbReference type="Proteomes" id="UP000478636"/>
    </source>
</evidence>
<sequence>MEQKLTVANKVAYGMSDFGNNLVFVAATNYLASDLQGNHALKMGQDTVVG</sequence>
<dbReference type="Proteomes" id="UP000478636">
    <property type="component" value="Unassembled WGS sequence"/>
</dbReference>
<organism evidence="1 2">
    <name type="scientific">Leuconostoc lactis</name>
    <dbReference type="NCBI Taxonomy" id="1246"/>
    <lineage>
        <taxon>Bacteria</taxon>
        <taxon>Bacillati</taxon>
        <taxon>Bacillota</taxon>
        <taxon>Bacilli</taxon>
        <taxon>Lactobacillales</taxon>
        <taxon>Lactobacillaceae</taxon>
        <taxon>Leuconostoc</taxon>
    </lineage>
</organism>
<proteinExistence type="predicted"/>
<reference evidence="1 2" key="1">
    <citation type="submission" date="2019-12" db="EMBL/GenBank/DDBJ databases">
        <title>Complete genome sequence of Leuconostoc lactis strain AVN1 provides insights into metabolic potential.</title>
        <authorList>
            <person name="Besrour N."/>
            <person name="Najjari A."/>
            <person name="Fhoula I."/>
            <person name="Jaballah S."/>
            <person name="Klibi N."/>
            <person name="Ouzari H.I."/>
        </authorList>
    </citation>
    <scope>NUCLEOTIDE SEQUENCE [LARGE SCALE GENOMIC DNA]</scope>
    <source>
        <strain evidence="1 2">AVN1</strain>
    </source>
</reference>